<sequence>MDAAGIHFLFGQLCKQTSTTKKTSHRSQAFGTCTPHGRVEPDCRQLSYQQGLVEAGVKTTYGETSAFHERRRSAACQQERFATFQMFSVLEMTAVTVMVELQMALESFSQHFLSSLQEFPFEASCSCGGLFALMGLSGQKGQDLQDLTGSDITQSVPGLILWSARKIEEMGSDGFLSLPCAQRKIHHSGKDKMAKPVYWKLATPNEESIQNDDAGGGGNSSKHTDAKMLNVNIYSSDKQNSVFYENQTTTSEEKGPDSLNNSKMGSEPETFLGILEEQARIEQLEKEREEASEEKSNLKNVLEWAETQRAENNRQDNQHSKQDVSGSASDEDAGNSSDLDTDSVNAEKNKTVASECFSSKNDTNVITCDKCEGQFTSRKKFVSHYKETHQSVPEIVYKCDTCGKTFASCSTWKEHQACVHTDDRQFACILCSATFKRKRDAQSHYLRKHEGQVKRPLCSVCGKILSSRTALVFHMRTHTGEKPYKCSVCDGRFAQPSQLKIHIRSGERLYRCDFCEKRFATKEYLKCHKRCHMGAKPYKCKVCGKAFGLRASLAQHNKMHTDTRPYFCELCGKAFSQQGALRRHQRIHTGEKPYKCKACDRMFTDKSILRRHVAVHDRKAHWRTYLIDLTTKKDHNWSKIETLTDGCLAGEKPFMCENCGKSFASKEYLKHHSRIHTGSKPFKCDICSRMFAQRNSLHQHIKVHTGERPYCCDQCGKQFTQLNALQRHHRIHTGEKPYMCRLCLRTFTDKSTLRRHTLIHDKETPWKSFLVILDGACKKEPKTRMKQGDEPNLLKIPEEERTATQNEAEQSSEPQGECKTGAQSEQDWGLGGQTAITLVNPSSSLAPALSTFAVIHPEPSHQHLQAVVNMQHLGEHGAHLVTVNNQVSITVPVCISLTSQINNILTQTSAGGQSACGVAVAIPQDDPQVSVVDSGSQNVENTTEGISCLPPEGV</sequence>
<evidence type="ECO:0000259" key="16">
    <source>
        <dbReference type="PROSITE" id="PS50157"/>
    </source>
</evidence>
<feature type="compositionally biased region" description="Polar residues" evidence="15">
    <location>
        <begin position="803"/>
        <end position="814"/>
    </location>
</feature>
<dbReference type="GO" id="GO:0008270">
    <property type="term" value="F:zinc ion binding"/>
    <property type="evidence" value="ECO:0007669"/>
    <property type="project" value="UniProtKB-KW"/>
</dbReference>
<evidence type="ECO:0000256" key="11">
    <source>
        <dbReference type="ARBA" id="ARBA00023163"/>
    </source>
</evidence>
<keyword evidence="7" id="KW-0862">Zinc</keyword>
<feature type="region of interest" description="Disordered" evidence="15">
    <location>
        <begin position="246"/>
        <end position="266"/>
    </location>
</feature>
<evidence type="ECO:0000256" key="14">
    <source>
        <dbReference type="SAM" id="Coils"/>
    </source>
</evidence>
<keyword evidence="12" id="KW-0539">Nucleus</keyword>
<dbReference type="PANTHER" id="PTHR24399">
    <property type="entry name" value="ZINC FINGER AND BTB DOMAIN-CONTAINING"/>
    <property type="match status" value="1"/>
</dbReference>
<evidence type="ECO:0000256" key="8">
    <source>
        <dbReference type="ARBA" id="ARBA00022843"/>
    </source>
</evidence>
<dbReference type="Gene3D" id="3.30.160.60">
    <property type="entry name" value="Classic Zinc Finger"/>
    <property type="match status" value="11"/>
</dbReference>
<evidence type="ECO:0000256" key="12">
    <source>
        <dbReference type="ARBA" id="ARBA00023242"/>
    </source>
</evidence>
<feature type="compositionally biased region" description="Polar residues" evidence="15">
    <location>
        <begin position="933"/>
        <end position="945"/>
    </location>
</feature>
<keyword evidence="10" id="KW-0238">DNA-binding</keyword>
<dbReference type="FunFam" id="3.30.160.60:FF:000709">
    <property type="entry name" value="GDNF-inducible zinc finger protein 1"/>
    <property type="match status" value="1"/>
</dbReference>
<keyword evidence="5" id="KW-0677">Repeat</keyword>
<dbReference type="FunFam" id="3.30.160.60:FF:000759">
    <property type="entry name" value="zinc finger protein 16"/>
    <property type="match status" value="1"/>
</dbReference>
<dbReference type="FunFam" id="3.30.160.60:FF:000701">
    <property type="entry name" value="Zinc finger and BTB domain containing 40"/>
    <property type="match status" value="1"/>
</dbReference>
<dbReference type="PROSITE" id="PS50157">
    <property type="entry name" value="ZINC_FINGER_C2H2_2"/>
    <property type="match status" value="13"/>
</dbReference>
<feature type="domain" description="C2H2-type" evidence="16">
    <location>
        <begin position="566"/>
        <end position="593"/>
    </location>
</feature>
<dbReference type="Proteomes" id="UP000886611">
    <property type="component" value="Unassembled WGS sequence"/>
</dbReference>
<dbReference type="SMART" id="SM00355">
    <property type="entry name" value="ZnF_C2H2"/>
    <property type="match status" value="13"/>
</dbReference>
<evidence type="ECO:0000256" key="5">
    <source>
        <dbReference type="ARBA" id="ARBA00022737"/>
    </source>
</evidence>
<comment type="subcellular location">
    <subcellularLocation>
        <location evidence="1">Nucleus</location>
    </subcellularLocation>
</comment>
<keyword evidence="8" id="KW-0832">Ubl conjugation</keyword>
<feature type="domain" description="C2H2-type" evidence="16">
    <location>
        <begin position="538"/>
        <end position="565"/>
    </location>
</feature>
<dbReference type="FunFam" id="3.30.160.60:FF:000358">
    <property type="entry name" value="zinc finger protein 24"/>
    <property type="match status" value="1"/>
</dbReference>
<dbReference type="PROSITE" id="PS00028">
    <property type="entry name" value="ZINC_FINGER_C2H2_1"/>
    <property type="match status" value="11"/>
</dbReference>
<dbReference type="GO" id="GO:0005654">
    <property type="term" value="C:nucleoplasm"/>
    <property type="evidence" value="ECO:0007669"/>
    <property type="project" value="TreeGrafter"/>
</dbReference>
<feature type="region of interest" description="Disordered" evidence="15">
    <location>
        <begin position="933"/>
        <end position="954"/>
    </location>
</feature>
<keyword evidence="4" id="KW-0479">Metal-binding</keyword>
<dbReference type="FunFam" id="3.30.160.60:FF:000690">
    <property type="entry name" value="Zinc finger protein 354C"/>
    <property type="match status" value="1"/>
</dbReference>
<dbReference type="FunFam" id="3.30.160.60:FF:001818">
    <property type="entry name" value="GDNF-inducible zinc finger protein 1 isoform X1"/>
    <property type="match status" value="1"/>
</dbReference>
<evidence type="ECO:0000256" key="2">
    <source>
        <dbReference type="ARBA" id="ARBA00006991"/>
    </source>
</evidence>
<feature type="domain" description="C2H2-type" evidence="16">
    <location>
        <begin position="594"/>
        <end position="621"/>
    </location>
</feature>
<keyword evidence="9" id="KW-0805">Transcription regulation</keyword>
<evidence type="ECO:0000256" key="3">
    <source>
        <dbReference type="ARBA" id="ARBA00022499"/>
    </source>
</evidence>
<dbReference type="InterPro" id="IPR013087">
    <property type="entry name" value="Znf_C2H2_type"/>
</dbReference>
<dbReference type="Pfam" id="PF00096">
    <property type="entry name" value="zf-C2H2"/>
    <property type="match status" value="9"/>
</dbReference>
<evidence type="ECO:0000256" key="1">
    <source>
        <dbReference type="ARBA" id="ARBA00004123"/>
    </source>
</evidence>
<feature type="domain" description="C2H2-type" evidence="16">
    <location>
        <begin position="710"/>
        <end position="737"/>
    </location>
</feature>
<dbReference type="Pfam" id="PF13912">
    <property type="entry name" value="zf-C2H2_6"/>
    <property type="match status" value="1"/>
</dbReference>
<evidence type="ECO:0000256" key="15">
    <source>
        <dbReference type="SAM" id="MobiDB-lite"/>
    </source>
</evidence>
<dbReference type="PANTHER" id="PTHR24399:SF23">
    <property type="entry name" value="C2H2-TYPE DOMAIN-CONTAINING PROTEIN"/>
    <property type="match status" value="1"/>
</dbReference>
<evidence type="ECO:0000256" key="7">
    <source>
        <dbReference type="ARBA" id="ARBA00022833"/>
    </source>
</evidence>
<evidence type="ECO:0000256" key="6">
    <source>
        <dbReference type="ARBA" id="ARBA00022771"/>
    </source>
</evidence>
<feature type="domain" description="C2H2-type" evidence="16">
    <location>
        <begin position="738"/>
        <end position="765"/>
    </location>
</feature>
<dbReference type="FunFam" id="3.30.160.60:FF:003287">
    <property type="entry name" value="Zgc:113343"/>
    <property type="match status" value="1"/>
</dbReference>
<feature type="region of interest" description="Disordered" evidence="15">
    <location>
        <begin position="309"/>
        <end position="345"/>
    </location>
</feature>
<keyword evidence="6 13" id="KW-0863">Zinc-finger</keyword>
<protein>
    <submittedName>
        <fullName evidence="17">GZF1 protein</fullName>
    </submittedName>
</protein>
<dbReference type="AlphaFoldDB" id="A0A8X7XGV1"/>
<feature type="domain" description="C2H2-type" evidence="16">
    <location>
        <begin position="484"/>
        <end position="504"/>
    </location>
</feature>
<feature type="region of interest" description="Disordered" evidence="15">
    <location>
        <begin position="781"/>
        <end position="826"/>
    </location>
</feature>
<dbReference type="FunFam" id="3.30.160.60:FF:000624">
    <property type="entry name" value="zinc finger protein 697"/>
    <property type="match status" value="1"/>
</dbReference>
<evidence type="ECO:0000313" key="17">
    <source>
        <dbReference type="EMBL" id="KAG2467404.1"/>
    </source>
</evidence>
<feature type="domain" description="C2H2-type" evidence="16">
    <location>
        <begin position="654"/>
        <end position="681"/>
    </location>
</feature>
<reference evidence="17 18" key="1">
    <citation type="journal article" date="2021" name="Cell">
        <title>Tracing the genetic footprints of vertebrate landing in non-teleost ray-finned fishes.</title>
        <authorList>
            <person name="Bi X."/>
            <person name="Wang K."/>
            <person name="Yang L."/>
            <person name="Pan H."/>
            <person name="Jiang H."/>
            <person name="Wei Q."/>
            <person name="Fang M."/>
            <person name="Yu H."/>
            <person name="Zhu C."/>
            <person name="Cai Y."/>
            <person name="He Y."/>
            <person name="Gan X."/>
            <person name="Zeng H."/>
            <person name="Yu D."/>
            <person name="Zhu Y."/>
            <person name="Jiang H."/>
            <person name="Qiu Q."/>
            <person name="Yang H."/>
            <person name="Zhang Y.E."/>
            <person name="Wang W."/>
            <person name="Zhu M."/>
            <person name="He S."/>
            <person name="Zhang G."/>
        </authorList>
    </citation>
    <scope>NUCLEOTIDE SEQUENCE [LARGE SCALE GENOMIC DNA]</scope>
    <source>
        <strain evidence="17">Bchr_013</strain>
    </source>
</reference>
<keyword evidence="3" id="KW-1017">Isopeptide bond</keyword>
<proteinExistence type="inferred from homology"/>
<keyword evidence="11" id="KW-0804">Transcription</keyword>
<feature type="coiled-coil region" evidence="14">
    <location>
        <begin position="274"/>
        <end position="308"/>
    </location>
</feature>
<evidence type="ECO:0000256" key="9">
    <source>
        <dbReference type="ARBA" id="ARBA00023015"/>
    </source>
</evidence>
<gene>
    <name evidence="17" type="primary">Gzf1</name>
    <name evidence="17" type="ORF">GTO96_0010601</name>
</gene>
<accession>A0A8X7XGV1</accession>
<comment type="caution">
    <text evidence="17">The sequence shown here is derived from an EMBL/GenBank/DDBJ whole genome shotgun (WGS) entry which is preliminary data.</text>
</comment>
<feature type="non-terminal residue" evidence="17">
    <location>
        <position position="954"/>
    </location>
</feature>
<dbReference type="GO" id="GO:0001227">
    <property type="term" value="F:DNA-binding transcription repressor activity, RNA polymerase II-specific"/>
    <property type="evidence" value="ECO:0007669"/>
    <property type="project" value="TreeGrafter"/>
</dbReference>
<feature type="domain" description="C2H2-type" evidence="16">
    <location>
        <begin position="456"/>
        <end position="483"/>
    </location>
</feature>
<evidence type="ECO:0000256" key="10">
    <source>
        <dbReference type="ARBA" id="ARBA00023125"/>
    </source>
</evidence>
<keyword evidence="18" id="KW-1185">Reference proteome</keyword>
<keyword evidence="14" id="KW-0175">Coiled coil</keyword>
<dbReference type="FunFam" id="3.30.160.60:FF:002343">
    <property type="entry name" value="Zinc finger protein 33A"/>
    <property type="match status" value="1"/>
</dbReference>
<dbReference type="GO" id="GO:0000978">
    <property type="term" value="F:RNA polymerase II cis-regulatory region sequence-specific DNA binding"/>
    <property type="evidence" value="ECO:0007669"/>
    <property type="project" value="TreeGrafter"/>
</dbReference>
<feature type="domain" description="C2H2-type" evidence="16">
    <location>
        <begin position="426"/>
        <end position="454"/>
    </location>
</feature>
<evidence type="ECO:0000256" key="13">
    <source>
        <dbReference type="PROSITE-ProRule" id="PRU00042"/>
    </source>
</evidence>
<dbReference type="SUPFAM" id="SSF57667">
    <property type="entry name" value="beta-beta-alpha zinc fingers"/>
    <property type="match status" value="6"/>
</dbReference>
<feature type="domain" description="C2H2-type" evidence="16">
    <location>
        <begin position="397"/>
        <end position="425"/>
    </location>
</feature>
<feature type="domain" description="C2H2-type" evidence="16">
    <location>
        <begin position="366"/>
        <end position="394"/>
    </location>
</feature>
<organism evidence="17 18">
    <name type="scientific">Polypterus senegalus</name>
    <name type="common">Senegal bichir</name>
    <dbReference type="NCBI Taxonomy" id="55291"/>
    <lineage>
        <taxon>Eukaryota</taxon>
        <taxon>Metazoa</taxon>
        <taxon>Chordata</taxon>
        <taxon>Craniata</taxon>
        <taxon>Vertebrata</taxon>
        <taxon>Euteleostomi</taxon>
        <taxon>Actinopterygii</taxon>
        <taxon>Polypteriformes</taxon>
        <taxon>Polypteridae</taxon>
        <taxon>Polypterus</taxon>
    </lineage>
</organism>
<dbReference type="EMBL" id="JAATIS010000859">
    <property type="protein sequence ID" value="KAG2467404.1"/>
    <property type="molecule type" value="Genomic_DNA"/>
</dbReference>
<feature type="compositionally biased region" description="Polar residues" evidence="15">
    <location>
        <begin position="323"/>
        <end position="344"/>
    </location>
</feature>
<evidence type="ECO:0000256" key="4">
    <source>
        <dbReference type="ARBA" id="ARBA00022723"/>
    </source>
</evidence>
<dbReference type="InterPro" id="IPR036236">
    <property type="entry name" value="Znf_C2H2_sf"/>
</dbReference>
<feature type="domain" description="C2H2-type" evidence="16">
    <location>
        <begin position="510"/>
        <end position="537"/>
    </location>
</feature>
<name>A0A8X7XGV1_POLSE</name>
<comment type="similarity">
    <text evidence="2">Belongs to the krueppel C2H2-type zinc-finger protein family.</text>
</comment>
<feature type="non-terminal residue" evidence="17">
    <location>
        <position position="1"/>
    </location>
</feature>
<feature type="compositionally biased region" description="Basic and acidic residues" evidence="15">
    <location>
        <begin position="309"/>
        <end position="322"/>
    </location>
</feature>
<evidence type="ECO:0000313" key="18">
    <source>
        <dbReference type="Proteomes" id="UP000886611"/>
    </source>
</evidence>
<feature type="domain" description="C2H2-type" evidence="16">
    <location>
        <begin position="682"/>
        <end position="709"/>
    </location>
</feature>